<dbReference type="EMBL" id="MHCI01000014">
    <property type="protein sequence ID" value="OGY16601.1"/>
    <property type="molecule type" value="Genomic_DNA"/>
</dbReference>
<dbReference type="AlphaFoldDB" id="A0A1G1VMI7"/>
<evidence type="ECO:0000313" key="3">
    <source>
        <dbReference type="Proteomes" id="UP000179069"/>
    </source>
</evidence>
<dbReference type="Gene3D" id="3.90.1720.10">
    <property type="entry name" value="endopeptidase domain like (from Nostoc punctiforme)"/>
    <property type="match status" value="1"/>
</dbReference>
<reference evidence="2 3" key="1">
    <citation type="journal article" date="2016" name="Nat. Commun.">
        <title>Thousands of microbial genomes shed light on interconnected biogeochemical processes in an aquifer system.</title>
        <authorList>
            <person name="Anantharaman K."/>
            <person name="Brown C.T."/>
            <person name="Hug L.A."/>
            <person name="Sharon I."/>
            <person name="Castelle C.J."/>
            <person name="Probst A.J."/>
            <person name="Thomas B.C."/>
            <person name="Singh A."/>
            <person name="Wilkins M.J."/>
            <person name="Karaoz U."/>
            <person name="Brodie E.L."/>
            <person name="Williams K.H."/>
            <person name="Hubbard S.S."/>
            <person name="Banfield J.F."/>
        </authorList>
    </citation>
    <scope>NUCLEOTIDE SEQUENCE [LARGE SCALE GENOMIC DNA]</scope>
</reference>
<gene>
    <name evidence="2" type="ORF">A2785_03340</name>
</gene>
<feature type="compositionally biased region" description="Acidic residues" evidence="1">
    <location>
        <begin position="18"/>
        <end position="30"/>
    </location>
</feature>
<accession>A0A1G1VMI7</accession>
<proteinExistence type="predicted"/>
<comment type="caution">
    <text evidence="2">The sequence shown here is derived from an EMBL/GenBank/DDBJ whole genome shotgun (WGS) entry which is preliminary data.</text>
</comment>
<sequence>MQDASIFARKHRGKGEEDAALTDDDQDGLQEEPGSVGSGTESSDMPRVVPARFVLEARPPESLRGYADRATVTSDGRHRWKHQEWLPLHPQDMPLFLGDHESQTYRTIIDHFNVVDPLNLRFQSSGDTTYCNIFVWDVTRAMNVEIPRWIDGVKTWTNSIYDWLIDPEQGQYLGWESVPAYAAQEVANEGYPSLAITEPRLGRLGHVAMVIPGEGEIIGSTFYPMCAQAGKTNFVGKTVYDSLSFRYRKVDYFINSHAGYQFISPEDSSR</sequence>
<dbReference type="Proteomes" id="UP000179069">
    <property type="component" value="Unassembled WGS sequence"/>
</dbReference>
<evidence type="ECO:0000256" key="1">
    <source>
        <dbReference type="SAM" id="MobiDB-lite"/>
    </source>
</evidence>
<protein>
    <submittedName>
        <fullName evidence="2">Uncharacterized protein</fullName>
    </submittedName>
</protein>
<evidence type="ECO:0000313" key="2">
    <source>
        <dbReference type="EMBL" id="OGY16601.1"/>
    </source>
</evidence>
<feature type="region of interest" description="Disordered" evidence="1">
    <location>
        <begin position="1"/>
        <end position="47"/>
    </location>
</feature>
<name>A0A1G1VMI7_9BACT</name>
<organism evidence="2 3">
    <name type="scientific">Candidatus Chisholmbacteria bacterium RIFCSPHIGHO2_01_FULL_49_18</name>
    <dbReference type="NCBI Taxonomy" id="1797590"/>
    <lineage>
        <taxon>Bacteria</taxon>
        <taxon>Candidatus Chisholmiibacteriota</taxon>
    </lineage>
</organism>